<name>A0ABR1URG7_9PEZI</name>
<dbReference type="SUPFAM" id="SSF103473">
    <property type="entry name" value="MFS general substrate transporter"/>
    <property type="match status" value="1"/>
</dbReference>
<keyword evidence="10" id="KW-1185">Reference proteome</keyword>
<dbReference type="InterPro" id="IPR020846">
    <property type="entry name" value="MFS_dom"/>
</dbReference>
<sequence length="486" mass="53278">MSSVILHDEKPGRNGGTHDGSSPLDPAHLPGTTDLAPTPVTSVDEAKLLRKIDFHVLPILFVVYVVAFLDRVNMSNALTLGLPAELGLTGQQPNVALTIFFVPYVLCEIPSNLLMKKLSPHVWLSGCIFIFGIITIAQGFVKSYSGILATRFFLGLAEAGVFPGSFYLISFWYKLEESQTRFTAYWCSTMLASAFGSLLASGIAQMDGLRGLSGWRWVFVLEGVATVAVAVIAFFTITDFPREAKWLAGEERIFITNETRSDEPVSNPVTTRDVLVFLTKIKHWLGAIMYFSCLIPAYSLVYFTPTIVQGLGYHSVQTQLHSVPPFAAAFGLTVILAVLSDRLRVRSPFIFFQLCLLIAGFAMCMRIHGVDHFSAEYAGLCLAGMGALGVGGSIICWYVMNLRGHVERAIGTGWMICFGNIGGIVATFAFQQKDAPLYHTGYSLVLAMAALCFASCAGYALIIWRERKAATIGINDKDKVRRELYL</sequence>
<evidence type="ECO:0000256" key="3">
    <source>
        <dbReference type="ARBA" id="ARBA00022692"/>
    </source>
</evidence>
<evidence type="ECO:0000313" key="10">
    <source>
        <dbReference type="Proteomes" id="UP001446871"/>
    </source>
</evidence>
<organism evidence="9 10">
    <name type="scientific">Apiospora saccharicola</name>
    <dbReference type="NCBI Taxonomy" id="335842"/>
    <lineage>
        <taxon>Eukaryota</taxon>
        <taxon>Fungi</taxon>
        <taxon>Dikarya</taxon>
        <taxon>Ascomycota</taxon>
        <taxon>Pezizomycotina</taxon>
        <taxon>Sordariomycetes</taxon>
        <taxon>Xylariomycetidae</taxon>
        <taxon>Amphisphaeriales</taxon>
        <taxon>Apiosporaceae</taxon>
        <taxon>Apiospora</taxon>
    </lineage>
</organism>
<feature type="domain" description="Major facilitator superfamily (MFS) profile" evidence="8">
    <location>
        <begin position="56"/>
        <end position="468"/>
    </location>
</feature>
<feature type="transmembrane region" description="Helical" evidence="7">
    <location>
        <begin position="122"/>
        <end position="140"/>
    </location>
</feature>
<feature type="transmembrane region" description="Helical" evidence="7">
    <location>
        <begin position="349"/>
        <end position="369"/>
    </location>
</feature>
<evidence type="ECO:0000256" key="2">
    <source>
        <dbReference type="ARBA" id="ARBA00022448"/>
    </source>
</evidence>
<feature type="transmembrane region" description="Helical" evidence="7">
    <location>
        <begin position="375"/>
        <end position="400"/>
    </location>
</feature>
<feature type="compositionally biased region" description="Basic and acidic residues" evidence="6">
    <location>
        <begin position="1"/>
        <end position="12"/>
    </location>
</feature>
<dbReference type="PROSITE" id="PS50850">
    <property type="entry name" value="MFS"/>
    <property type="match status" value="1"/>
</dbReference>
<feature type="transmembrane region" description="Helical" evidence="7">
    <location>
        <begin position="412"/>
        <end position="430"/>
    </location>
</feature>
<evidence type="ECO:0000256" key="5">
    <source>
        <dbReference type="ARBA" id="ARBA00023136"/>
    </source>
</evidence>
<feature type="transmembrane region" description="Helical" evidence="7">
    <location>
        <begin position="185"/>
        <end position="205"/>
    </location>
</feature>
<feature type="transmembrane region" description="Helical" evidence="7">
    <location>
        <begin position="442"/>
        <end position="464"/>
    </location>
</feature>
<feature type="transmembrane region" description="Helical" evidence="7">
    <location>
        <begin position="323"/>
        <end position="340"/>
    </location>
</feature>
<keyword evidence="2" id="KW-0813">Transport</keyword>
<evidence type="ECO:0000256" key="4">
    <source>
        <dbReference type="ARBA" id="ARBA00022989"/>
    </source>
</evidence>
<keyword evidence="5 7" id="KW-0472">Membrane</keyword>
<keyword evidence="4 7" id="KW-1133">Transmembrane helix</keyword>
<feature type="region of interest" description="Disordered" evidence="6">
    <location>
        <begin position="1"/>
        <end position="37"/>
    </location>
</feature>
<protein>
    <recommendedName>
        <fullName evidence="8">Major facilitator superfamily (MFS) profile domain-containing protein</fullName>
    </recommendedName>
</protein>
<feature type="transmembrane region" description="Helical" evidence="7">
    <location>
        <begin position="56"/>
        <end position="74"/>
    </location>
</feature>
<evidence type="ECO:0000259" key="8">
    <source>
        <dbReference type="PROSITE" id="PS50850"/>
    </source>
</evidence>
<dbReference type="Gene3D" id="1.20.1250.20">
    <property type="entry name" value="MFS general substrate transporter like domains"/>
    <property type="match status" value="2"/>
</dbReference>
<comment type="subcellular location">
    <subcellularLocation>
        <location evidence="1">Membrane</location>
        <topology evidence="1">Multi-pass membrane protein</topology>
    </subcellularLocation>
</comment>
<accession>A0ABR1URG7</accession>
<reference evidence="9 10" key="1">
    <citation type="submission" date="2023-01" db="EMBL/GenBank/DDBJ databases">
        <title>Analysis of 21 Apiospora genomes using comparative genomics revels a genus with tremendous synthesis potential of carbohydrate active enzymes and secondary metabolites.</title>
        <authorList>
            <person name="Sorensen T."/>
        </authorList>
    </citation>
    <scope>NUCLEOTIDE SEQUENCE [LARGE SCALE GENOMIC DNA]</scope>
    <source>
        <strain evidence="9 10">CBS 83171</strain>
    </source>
</reference>
<gene>
    <name evidence="9" type="ORF">PG996_010596</name>
</gene>
<feature type="transmembrane region" description="Helical" evidence="7">
    <location>
        <begin position="152"/>
        <end position="173"/>
    </location>
</feature>
<feature type="transmembrane region" description="Helical" evidence="7">
    <location>
        <begin position="284"/>
        <end position="303"/>
    </location>
</feature>
<dbReference type="PANTHER" id="PTHR43791:SF46">
    <property type="entry name" value="MAJOR FACILITATOR SUPERFAMILY (MFS) PROFILE DOMAIN-CONTAINING PROTEIN-RELATED"/>
    <property type="match status" value="1"/>
</dbReference>
<evidence type="ECO:0000313" key="9">
    <source>
        <dbReference type="EMBL" id="KAK8060666.1"/>
    </source>
</evidence>
<comment type="caution">
    <text evidence="9">The sequence shown here is derived from an EMBL/GenBank/DDBJ whole genome shotgun (WGS) entry which is preliminary data.</text>
</comment>
<feature type="transmembrane region" description="Helical" evidence="7">
    <location>
        <begin position="217"/>
        <end position="237"/>
    </location>
</feature>
<dbReference type="Pfam" id="PF07690">
    <property type="entry name" value="MFS_1"/>
    <property type="match status" value="1"/>
</dbReference>
<dbReference type="InterPro" id="IPR036259">
    <property type="entry name" value="MFS_trans_sf"/>
</dbReference>
<proteinExistence type="predicted"/>
<dbReference type="EMBL" id="JAQQWM010000006">
    <property type="protein sequence ID" value="KAK8060666.1"/>
    <property type="molecule type" value="Genomic_DNA"/>
</dbReference>
<evidence type="ECO:0000256" key="1">
    <source>
        <dbReference type="ARBA" id="ARBA00004141"/>
    </source>
</evidence>
<keyword evidence="3 7" id="KW-0812">Transmembrane</keyword>
<evidence type="ECO:0000256" key="6">
    <source>
        <dbReference type="SAM" id="MobiDB-lite"/>
    </source>
</evidence>
<dbReference type="InterPro" id="IPR011701">
    <property type="entry name" value="MFS"/>
</dbReference>
<dbReference type="Proteomes" id="UP001446871">
    <property type="component" value="Unassembled WGS sequence"/>
</dbReference>
<dbReference type="PANTHER" id="PTHR43791">
    <property type="entry name" value="PERMEASE-RELATED"/>
    <property type="match status" value="1"/>
</dbReference>
<evidence type="ECO:0000256" key="7">
    <source>
        <dbReference type="SAM" id="Phobius"/>
    </source>
</evidence>